<name>A0A6M0K4Q2_9GAMM</name>
<evidence type="ECO:0000313" key="3">
    <source>
        <dbReference type="Proteomes" id="UP000483379"/>
    </source>
</evidence>
<organism evidence="2 3">
    <name type="scientific">Thiorhodococcus minor</name>
    <dbReference type="NCBI Taxonomy" id="57489"/>
    <lineage>
        <taxon>Bacteria</taxon>
        <taxon>Pseudomonadati</taxon>
        <taxon>Pseudomonadota</taxon>
        <taxon>Gammaproteobacteria</taxon>
        <taxon>Chromatiales</taxon>
        <taxon>Chromatiaceae</taxon>
        <taxon>Thiorhodococcus</taxon>
    </lineage>
</organism>
<sequence length="319" mass="33254">MNIEKKRITRGALLSASIGLLSGTPAVADTLLFPVLTSNPPNVITIVSVVNNATATPPQLRYTYRYKDAISAGAPNIGGTCNTTSFARNTFDRDLVSFDVSGTLENGEALFGDVDVYGGGFGLGQSGPKRGYLLVTHANASGTQTNAGGNVLLGGEAVILDIASGAAWGMRAINDSTLEDYNFTAAGIESELTSGGLKPFSFFPPDDWTTRFFVTPVGSNMDSSNLQSVARLAGSLVDRSSTTYTLPTINPSITCTGAVDLEDLMDSTTRAAVASTGGWGFFQSIGSPAIIYKLDYVLNDPAYGGTNNNGYLLSGPGQP</sequence>
<feature type="signal peptide" evidence="1">
    <location>
        <begin position="1"/>
        <end position="28"/>
    </location>
</feature>
<evidence type="ECO:0000313" key="2">
    <source>
        <dbReference type="EMBL" id="NEV63345.1"/>
    </source>
</evidence>
<dbReference type="RefSeq" id="WP_164453810.1">
    <property type="nucleotide sequence ID" value="NZ_JAAIJQ010000048.1"/>
</dbReference>
<feature type="chain" id="PRO_5026978203" description="PEP-CTERM sorting domain-containing protein" evidence="1">
    <location>
        <begin position="29"/>
        <end position="319"/>
    </location>
</feature>
<accession>A0A6M0K4Q2</accession>
<dbReference type="EMBL" id="JAAIJQ010000048">
    <property type="protein sequence ID" value="NEV63345.1"/>
    <property type="molecule type" value="Genomic_DNA"/>
</dbReference>
<reference evidence="2 3" key="1">
    <citation type="submission" date="2020-02" db="EMBL/GenBank/DDBJ databases">
        <title>Genome sequences of Thiorhodococcus mannitoliphagus and Thiorhodococcus minor, purple sulfur photosynthetic bacteria in the gammaproteobacterial family, Chromatiaceae.</title>
        <authorList>
            <person name="Aviles F.A."/>
            <person name="Meyer T.E."/>
            <person name="Kyndt J.A."/>
        </authorList>
    </citation>
    <scope>NUCLEOTIDE SEQUENCE [LARGE SCALE GENOMIC DNA]</scope>
    <source>
        <strain evidence="2 3">DSM 11518</strain>
    </source>
</reference>
<protein>
    <recommendedName>
        <fullName evidence="4">PEP-CTERM sorting domain-containing protein</fullName>
    </recommendedName>
</protein>
<dbReference type="AlphaFoldDB" id="A0A6M0K4Q2"/>
<dbReference type="Proteomes" id="UP000483379">
    <property type="component" value="Unassembled WGS sequence"/>
</dbReference>
<keyword evidence="1" id="KW-0732">Signal</keyword>
<gene>
    <name evidence="2" type="ORF">G3446_15865</name>
</gene>
<evidence type="ECO:0008006" key="4">
    <source>
        <dbReference type="Google" id="ProtNLM"/>
    </source>
</evidence>
<evidence type="ECO:0000256" key="1">
    <source>
        <dbReference type="SAM" id="SignalP"/>
    </source>
</evidence>
<comment type="caution">
    <text evidence="2">The sequence shown here is derived from an EMBL/GenBank/DDBJ whole genome shotgun (WGS) entry which is preliminary data.</text>
</comment>
<proteinExistence type="predicted"/>
<keyword evidence="3" id="KW-1185">Reference proteome</keyword>